<proteinExistence type="predicted"/>
<evidence type="ECO:0000313" key="2">
    <source>
        <dbReference type="Proteomes" id="UP000441717"/>
    </source>
</evidence>
<protein>
    <submittedName>
        <fullName evidence="1">Uncharacterized protein</fullName>
    </submittedName>
</protein>
<comment type="caution">
    <text evidence="1">The sequence shown here is derived from an EMBL/GenBank/DDBJ whole genome shotgun (WGS) entry which is preliminary data.</text>
</comment>
<dbReference type="OrthoDB" id="2110978at2"/>
<evidence type="ECO:0000313" key="1">
    <source>
        <dbReference type="EMBL" id="MQL51821.1"/>
    </source>
</evidence>
<sequence length="199" mass="22992">MPMQMYSPFFTEEEMKKYKFRKGEKLTIYRFLETPDQSVMPPIWPTVIALVLEDGRWVWADVPTHFYTEGTEPAIDEKIGGYPDWRLGRMWPGVFRRIETQNMLEAIRYWVEEGSNGRTNEVAIVYRTVVELGDQAAMDAEAARIMGEDGDQMPELPVPVTGMSLWRYFAQIGIEESLHQIKIWEAAGEVGLELPPPME</sequence>
<dbReference type="AlphaFoldDB" id="A0A6N7IPI6"/>
<organism evidence="1 2">
    <name type="scientific">Desulfofundulus thermobenzoicus</name>
    <dbReference type="NCBI Taxonomy" id="29376"/>
    <lineage>
        <taxon>Bacteria</taxon>
        <taxon>Bacillati</taxon>
        <taxon>Bacillota</taxon>
        <taxon>Clostridia</taxon>
        <taxon>Eubacteriales</taxon>
        <taxon>Peptococcaceae</taxon>
        <taxon>Desulfofundulus</taxon>
    </lineage>
</organism>
<name>A0A6N7IPI6_9FIRM</name>
<accession>A0A6N7IPI6</accession>
<dbReference type="RefSeq" id="WP_152945759.1">
    <property type="nucleotide sequence ID" value="NZ_WHYR01000012.1"/>
</dbReference>
<gene>
    <name evidence="1" type="ORF">GFC01_05995</name>
</gene>
<keyword evidence="2" id="KW-1185">Reference proteome</keyword>
<dbReference type="EMBL" id="WHYR01000012">
    <property type="protein sequence ID" value="MQL51821.1"/>
    <property type="molecule type" value="Genomic_DNA"/>
</dbReference>
<dbReference type="Proteomes" id="UP000441717">
    <property type="component" value="Unassembled WGS sequence"/>
</dbReference>
<reference evidence="1 2" key="1">
    <citation type="submission" date="2019-10" db="EMBL/GenBank/DDBJ databases">
        <title>Comparative genomics of sulfur disproportionating microorganisms.</title>
        <authorList>
            <person name="Ward L.M."/>
            <person name="Bertran E."/>
            <person name="Johnston D."/>
        </authorList>
    </citation>
    <scope>NUCLEOTIDE SEQUENCE [LARGE SCALE GENOMIC DNA]</scope>
    <source>
        <strain evidence="1 2">DSM 14055</strain>
    </source>
</reference>